<accession>A0A941EYY6</accession>
<protein>
    <submittedName>
        <fullName evidence="2">Uncharacterized protein</fullName>
    </submittedName>
</protein>
<evidence type="ECO:0000313" key="3">
    <source>
        <dbReference type="Proteomes" id="UP000675781"/>
    </source>
</evidence>
<organism evidence="2 3">
    <name type="scientific">Actinospica durhamensis</name>
    <dbReference type="NCBI Taxonomy" id="1508375"/>
    <lineage>
        <taxon>Bacteria</taxon>
        <taxon>Bacillati</taxon>
        <taxon>Actinomycetota</taxon>
        <taxon>Actinomycetes</taxon>
        <taxon>Catenulisporales</taxon>
        <taxon>Actinospicaceae</taxon>
        <taxon>Actinospica</taxon>
    </lineage>
</organism>
<name>A0A941EYY6_9ACTN</name>
<comment type="caution">
    <text evidence="2">The sequence shown here is derived from an EMBL/GenBank/DDBJ whole genome shotgun (WGS) entry which is preliminary data.</text>
</comment>
<dbReference type="EMBL" id="JAGSOG010000623">
    <property type="protein sequence ID" value="MBR7839781.1"/>
    <property type="molecule type" value="Genomic_DNA"/>
</dbReference>
<feature type="region of interest" description="Disordered" evidence="1">
    <location>
        <begin position="1"/>
        <end position="87"/>
    </location>
</feature>
<proteinExistence type="predicted"/>
<evidence type="ECO:0000313" key="2">
    <source>
        <dbReference type="EMBL" id="MBR7839781.1"/>
    </source>
</evidence>
<dbReference type="AlphaFoldDB" id="A0A941EYY6"/>
<reference evidence="2" key="1">
    <citation type="submission" date="2021-04" db="EMBL/GenBank/DDBJ databases">
        <title>Genome based classification of Actinospica acidithermotolerans sp. nov., an actinobacterium isolated from an Indonesian hot spring.</title>
        <authorList>
            <person name="Kusuma A.B."/>
            <person name="Putra K.E."/>
            <person name="Nafisah S."/>
            <person name="Loh J."/>
            <person name="Nouioui I."/>
            <person name="Goodfellow M."/>
        </authorList>
    </citation>
    <scope>NUCLEOTIDE SEQUENCE</scope>
    <source>
        <strain evidence="2">CSCA 57</strain>
    </source>
</reference>
<dbReference type="Proteomes" id="UP000675781">
    <property type="component" value="Unassembled WGS sequence"/>
</dbReference>
<feature type="compositionally biased region" description="Basic and acidic residues" evidence="1">
    <location>
        <begin position="31"/>
        <end position="51"/>
    </location>
</feature>
<gene>
    <name evidence="2" type="ORF">KDL01_41445</name>
</gene>
<feature type="non-terminal residue" evidence="2">
    <location>
        <position position="87"/>
    </location>
</feature>
<keyword evidence="3" id="KW-1185">Reference proteome</keyword>
<evidence type="ECO:0000256" key="1">
    <source>
        <dbReference type="SAM" id="MobiDB-lite"/>
    </source>
</evidence>
<sequence length="87" mass="9030">MTDVPTDPTEPAPTDLLDFPPLPQQAGPAGYRDEGYRDEGYRPDAGYRDELGSTGGYGLPQAASPGTQGPHPYGSPSQVPGHAAPPP</sequence>